<feature type="region of interest" description="Disordered" evidence="1">
    <location>
        <begin position="51"/>
        <end position="72"/>
    </location>
</feature>
<dbReference type="Pfam" id="PF24539">
    <property type="entry name" value="DUF7600"/>
    <property type="match status" value="1"/>
</dbReference>
<dbReference type="InterPro" id="IPR056021">
    <property type="entry name" value="DUF7600"/>
</dbReference>
<dbReference type="Gene3D" id="2.100.10.30">
    <property type="entry name" value="Jacalin-like lectin domain"/>
    <property type="match status" value="1"/>
</dbReference>
<keyword evidence="5" id="KW-1185">Reference proteome</keyword>
<dbReference type="Pfam" id="PF01419">
    <property type="entry name" value="Jacalin"/>
    <property type="match status" value="1"/>
</dbReference>
<evidence type="ECO:0000313" key="4">
    <source>
        <dbReference type="EMBL" id="CAI6087235.1"/>
    </source>
</evidence>
<evidence type="ECO:0000259" key="2">
    <source>
        <dbReference type="Pfam" id="PF01419"/>
    </source>
</evidence>
<gene>
    <name evidence="4" type="ORF">CCHLO57077_00016398</name>
</gene>
<accession>A0AA35LZT9</accession>
<feature type="domain" description="Jacalin-type lectin" evidence="2">
    <location>
        <begin position="396"/>
        <end position="527"/>
    </location>
</feature>
<organism evidence="4 5">
    <name type="scientific">Clonostachys chloroleuca</name>
    <dbReference type="NCBI Taxonomy" id="1926264"/>
    <lineage>
        <taxon>Eukaryota</taxon>
        <taxon>Fungi</taxon>
        <taxon>Dikarya</taxon>
        <taxon>Ascomycota</taxon>
        <taxon>Pezizomycotina</taxon>
        <taxon>Sordariomycetes</taxon>
        <taxon>Hypocreomycetidae</taxon>
        <taxon>Hypocreales</taxon>
        <taxon>Bionectriaceae</taxon>
        <taxon>Clonostachys</taxon>
    </lineage>
</organism>
<dbReference type="Proteomes" id="UP001160390">
    <property type="component" value="Unassembled WGS sequence"/>
</dbReference>
<evidence type="ECO:0000313" key="5">
    <source>
        <dbReference type="Proteomes" id="UP001160390"/>
    </source>
</evidence>
<comment type="caution">
    <text evidence="4">The sequence shown here is derived from an EMBL/GenBank/DDBJ whole genome shotgun (WGS) entry which is preliminary data.</text>
</comment>
<dbReference type="InterPro" id="IPR001229">
    <property type="entry name" value="Jacalin-like_lectin_dom"/>
</dbReference>
<evidence type="ECO:0000256" key="1">
    <source>
        <dbReference type="SAM" id="MobiDB-lite"/>
    </source>
</evidence>
<protein>
    <submittedName>
        <fullName evidence="4">Uncharacterized protein</fullName>
    </submittedName>
</protein>
<reference evidence="4" key="1">
    <citation type="submission" date="2023-01" db="EMBL/GenBank/DDBJ databases">
        <authorList>
            <person name="Piombo E."/>
        </authorList>
    </citation>
    <scope>NUCLEOTIDE SEQUENCE</scope>
</reference>
<dbReference type="EMBL" id="CABFNP030000794">
    <property type="protein sequence ID" value="CAI6087235.1"/>
    <property type="molecule type" value="Genomic_DNA"/>
</dbReference>
<dbReference type="SUPFAM" id="SSF51101">
    <property type="entry name" value="Mannose-binding lectins"/>
    <property type="match status" value="1"/>
</dbReference>
<evidence type="ECO:0000259" key="3">
    <source>
        <dbReference type="Pfam" id="PF24539"/>
    </source>
</evidence>
<dbReference type="InterPro" id="IPR036404">
    <property type="entry name" value="Jacalin-like_lectin_dom_sf"/>
</dbReference>
<feature type="domain" description="DUF7600" evidence="3">
    <location>
        <begin position="195"/>
        <end position="349"/>
    </location>
</feature>
<name>A0AA35LZT9_9HYPO</name>
<sequence length="591" mass="66684">MADTIFGCAICGTFVYEEDLVPQGYNDTQPWLNRFRGIYHDREGIHLTGVSRNDEHQRPGYTAPKDVHARYDDPEYDPQDDSIEFGAMTQRSVNGRYGFVFHESCWSLLEETFAPNEVPLQRLFDTNYTRLSFGLENLERIMGTIHNLVDILHLEQMPMTQPPRSIKSPKRYIWEEISGQLVPTRAEAEIANNNQAVPSEIIDFGSGCRQMYTASMDYPSQPSHIAFYFVSLGGAAYAPPPMFLCGLEVFNKNPDDGQQFLLGYRSPIRRIHTLDPETNVRGFNVTVGSRGISGIQVQLTEGFESCWYQGDAGDENPESMRAVSPGSICGIKASFDGLKIVSLGVAKLQVPEPGTPLKESGIWYPEIPRYPVCLNEEILPNLEFYSTGYFPLFWVPFGGAGGRDLELLTSIQITMVDGIWGIEFSYCDGRKVEKLGRHPYDIDLNPEVPNISTFEIDGPHGERISSISLWYDSDTFVQGQINKPCGISIHTNWGNSRLFGDGGTAPGYLAKHLEPEEGTVITGFYANQVRSAFLLKESNWDRTVLRHCEDYDSIPEQDAAEWTGDVRVTHYLSFRMRLYRNDTYKFTMTSA</sequence>
<proteinExistence type="predicted"/>
<dbReference type="AlphaFoldDB" id="A0AA35LZT9"/>